<dbReference type="GO" id="GO:0055085">
    <property type="term" value="P:transmembrane transport"/>
    <property type="evidence" value="ECO:0007669"/>
    <property type="project" value="InterPro"/>
</dbReference>
<dbReference type="AlphaFoldDB" id="A0A7Z0RPR1"/>
<feature type="transmembrane region" description="Helical" evidence="7">
    <location>
        <begin position="82"/>
        <end position="106"/>
    </location>
</feature>
<dbReference type="Gene3D" id="1.10.3720.10">
    <property type="entry name" value="MetI-like"/>
    <property type="match status" value="1"/>
</dbReference>
<evidence type="ECO:0000256" key="5">
    <source>
        <dbReference type="ARBA" id="ARBA00022989"/>
    </source>
</evidence>
<evidence type="ECO:0000256" key="2">
    <source>
        <dbReference type="ARBA" id="ARBA00022448"/>
    </source>
</evidence>
<dbReference type="InterPro" id="IPR000515">
    <property type="entry name" value="MetI-like"/>
</dbReference>
<sequence length="281" mass="30204">MINSNQRWYIQLLQDPLTACALFFVLLFCLTAIAAPLIAIHDPALLNPTSRLRPPSWDNWLGTDQLGRDVFSRALYGARVSLAIGAICGLVVLVTGAILGLLAGYVRWLDTVIMAVMDGLMAVPAVLLGVASLMAIGSNTFGLIFAISLPFLPEITRLTRSLALTIRNEPFVEAAVMAGTGTARILWRHILPNAVAPLIVLTSYVAASSIIAEAILSFIGIGTPPELPSWGNMIADGRNSFQRAPWVIFVPSTFLALVVLAINIIGDRMRDVTDPLNHGGH</sequence>
<dbReference type="EMBL" id="JACCPJ010000005">
    <property type="protein sequence ID" value="NZD63588.1"/>
    <property type="molecule type" value="Genomic_DNA"/>
</dbReference>
<comment type="caution">
    <text evidence="9">The sequence shown here is derived from an EMBL/GenBank/DDBJ whole genome shotgun (WGS) entry which is preliminary data.</text>
</comment>
<dbReference type="PROSITE" id="PS50928">
    <property type="entry name" value="ABC_TM1"/>
    <property type="match status" value="1"/>
</dbReference>
<evidence type="ECO:0000256" key="4">
    <source>
        <dbReference type="ARBA" id="ARBA00022692"/>
    </source>
</evidence>
<dbReference type="SUPFAM" id="SSF161098">
    <property type="entry name" value="MetI-like"/>
    <property type="match status" value="1"/>
</dbReference>
<dbReference type="GO" id="GO:0005886">
    <property type="term" value="C:plasma membrane"/>
    <property type="evidence" value="ECO:0007669"/>
    <property type="project" value="UniProtKB-SubCell"/>
</dbReference>
<protein>
    <submittedName>
        <fullName evidence="9">ABC transporter permease</fullName>
    </submittedName>
</protein>
<feature type="transmembrane region" description="Helical" evidence="7">
    <location>
        <begin position="16"/>
        <end position="40"/>
    </location>
</feature>
<comment type="subcellular location">
    <subcellularLocation>
        <location evidence="1 7">Cell membrane</location>
        <topology evidence="1 7">Multi-pass membrane protein</topology>
    </subcellularLocation>
</comment>
<evidence type="ECO:0000256" key="6">
    <source>
        <dbReference type="ARBA" id="ARBA00023136"/>
    </source>
</evidence>
<evidence type="ECO:0000259" key="8">
    <source>
        <dbReference type="PROSITE" id="PS50928"/>
    </source>
</evidence>
<reference evidence="9 10" key="1">
    <citation type="submission" date="2020-07" db="EMBL/GenBank/DDBJ databases">
        <authorList>
            <person name="Sun Q."/>
        </authorList>
    </citation>
    <scope>NUCLEOTIDE SEQUENCE [LARGE SCALE GENOMIC DNA]</scope>
    <source>
        <strain evidence="9 10">WYCCWR 11290</strain>
    </source>
</reference>
<keyword evidence="5 7" id="KW-1133">Transmembrane helix</keyword>
<evidence type="ECO:0000256" key="1">
    <source>
        <dbReference type="ARBA" id="ARBA00004651"/>
    </source>
</evidence>
<feature type="transmembrane region" description="Helical" evidence="7">
    <location>
        <begin position="243"/>
        <end position="265"/>
    </location>
</feature>
<keyword evidence="3" id="KW-1003">Cell membrane</keyword>
<organism evidence="9 10">
    <name type="scientific">Rhizobium changzhiense</name>
    <dbReference type="NCBI Taxonomy" id="2692317"/>
    <lineage>
        <taxon>Bacteria</taxon>
        <taxon>Pseudomonadati</taxon>
        <taxon>Pseudomonadota</taxon>
        <taxon>Alphaproteobacteria</taxon>
        <taxon>Hyphomicrobiales</taxon>
        <taxon>Rhizobiaceae</taxon>
        <taxon>Rhizobium/Agrobacterium group</taxon>
        <taxon>Rhizobium</taxon>
    </lineage>
</organism>
<comment type="similarity">
    <text evidence="7">Belongs to the binding-protein-dependent transport system permease family.</text>
</comment>
<dbReference type="Proteomes" id="UP000532162">
    <property type="component" value="Unassembled WGS sequence"/>
</dbReference>
<evidence type="ECO:0000313" key="9">
    <source>
        <dbReference type="EMBL" id="NZD63588.1"/>
    </source>
</evidence>
<feature type="transmembrane region" description="Helical" evidence="7">
    <location>
        <begin position="126"/>
        <end position="152"/>
    </location>
</feature>
<evidence type="ECO:0000256" key="7">
    <source>
        <dbReference type="RuleBase" id="RU363032"/>
    </source>
</evidence>
<gene>
    <name evidence="9" type="ORF">HX900_21170</name>
</gene>
<dbReference type="InterPro" id="IPR050366">
    <property type="entry name" value="BP-dependent_transpt_permease"/>
</dbReference>
<evidence type="ECO:0000313" key="10">
    <source>
        <dbReference type="Proteomes" id="UP000532162"/>
    </source>
</evidence>
<proteinExistence type="inferred from homology"/>
<feature type="transmembrane region" description="Helical" evidence="7">
    <location>
        <begin position="194"/>
        <end position="223"/>
    </location>
</feature>
<dbReference type="CDD" id="cd06261">
    <property type="entry name" value="TM_PBP2"/>
    <property type="match status" value="1"/>
</dbReference>
<dbReference type="PANTHER" id="PTHR43386">
    <property type="entry name" value="OLIGOPEPTIDE TRANSPORT SYSTEM PERMEASE PROTEIN APPC"/>
    <property type="match status" value="1"/>
</dbReference>
<dbReference type="InterPro" id="IPR035906">
    <property type="entry name" value="MetI-like_sf"/>
</dbReference>
<name>A0A7Z0RPR1_9HYPH</name>
<keyword evidence="4 7" id="KW-0812">Transmembrane</keyword>
<feature type="domain" description="ABC transmembrane type-1" evidence="8">
    <location>
        <begin position="78"/>
        <end position="266"/>
    </location>
</feature>
<keyword evidence="6 7" id="KW-0472">Membrane</keyword>
<keyword evidence="2 7" id="KW-0813">Transport</keyword>
<accession>A0A7Z0RPR1</accession>
<dbReference type="PANTHER" id="PTHR43386:SF6">
    <property type="entry name" value="ABC TRANSPORTER PERMEASE PROTEIN"/>
    <property type="match status" value="1"/>
</dbReference>
<dbReference type="Pfam" id="PF00528">
    <property type="entry name" value="BPD_transp_1"/>
    <property type="match status" value="1"/>
</dbReference>
<evidence type="ECO:0000256" key="3">
    <source>
        <dbReference type="ARBA" id="ARBA00022475"/>
    </source>
</evidence>